<proteinExistence type="predicted"/>
<evidence type="ECO:0000259" key="4">
    <source>
        <dbReference type="PROSITE" id="PS51193"/>
    </source>
</evidence>
<dbReference type="InterPro" id="IPR014013">
    <property type="entry name" value="Helic_SF1/SF2_ATP-bd_DinG/Rad3"/>
</dbReference>
<dbReference type="Pfam" id="PF13307">
    <property type="entry name" value="Helicase_C_2"/>
    <property type="match status" value="1"/>
</dbReference>
<sequence>MQNCADILGHDGPFSHHLTGFAPRQQQQEMALQVEKAISECSTLVAEAGTGTGKTFAYLVPALLSTEKVIVSTGTKNLQDQLFYRDLPLVRKALQQPGRVALLKGRSNYLCHYRLALYQHSPRVQNPALHKTLIKIQRWAESTKSGDTGELTDVAEDSPLWPYVTSTADNCLGQECPNMTDCCVMKARRKAQEADLVVVNHHLFFADLSLKEEGIAELLPGANAVIFDEAHQLPEVASNFFGQTFSSNQLLELVSDIQAAIVDEAVDMQVLSKLADQLEYAAKLFRRVMPDNSNRMTWKACRQLDGLTPALEDMAETLQALLEQLEIGAERGKVLESCFERCGALYERFQKLTGETPEGFIHWVGIFNRSVVIYLTPMDIADIFREHMKSRPCGWIFTSATLTVANSFEHICKTLGIEDALSHSWDSPFDYMNQSVLYIPVGLPEPSSSEYTSQVVAQALPVLKASEGRAFMLFTSHRALQEAATLLETALEYPLLIQGSMPRSQLLAKFRVTANAILLGTSSFWEGVDVRGEALSCVIIDKLPFASPGDPLLQARIDAIRERGGNPFRDYQLPQAVIALKQGVGRLIRDVNDRGVLMICDPRTLTKSYGKIFIDSLPRMKRTRNIKRVEEFFAPQTTNVE</sequence>
<dbReference type="InterPro" id="IPR006555">
    <property type="entry name" value="ATP-dep_Helicase_C"/>
</dbReference>
<dbReference type="Gene3D" id="3.40.50.300">
    <property type="entry name" value="P-loop containing nucleotide triphosphate hydrolases"/>
    <property type="match status" value="2"/>
</dbReference>
<accession>A0A3B0Z4C2</accession>
<dbReference type="InterPro" id="IPR045028">
    <property type="entry name" value="DinG/Rad3-like"/>
</dbReference>
<dbReference type="PANTHER" id="PTHR11472">
    <property type="entry name" value="DNA REPAIR DEAD HELICASE RAD3/XP-D SUBFAMILY MEMBER"/>
    <property type="match status" value="1"/>
</dbReference>
<reference evidence="5" key="1">
    <citation type="submission" date="2018-06" db="EMBL/GenBank/DDBJ databases">
        <authorList>
            <person name="Zhirakovskaya E."/>
        </authorList>
    </citation>
    <scope>NUCLEOTIDE SEQUENCE</scope>
</reference>
<dbReference type="PANTHER" id="PTHR11472:SF34">
    <property type="entry name" value="REGULATOR OF TELOMERE ELONGATION HELICASE 1"/>
    <property type="match status" value="1"/>
</dbReference>
<dbReference type="GO" id="GO:0005524">
    <property type="term" value="F:ATP binding"/>
    <property type="evidence" value="ECO:0007669"/>
    <property type="project" value="UniProtKB-KW"/>
</dbReference>
<dbReference type="SUPFAM" id="SSF52540">
    <property type="entry name" value="P-loop containing nucleoside triphosphate hydrolases"/>
    <property type="match status" value="2"/>
</dbReference>
<dbReference type="GO" id="GO:0006281">
    <property type="term" value="P:DNA repair"/>
    <property type="evidence" value="ECO:0007669"/>
    <property type="project" value="TreeGrafter"/>
</dbReference>
<name>A0A3B0Z4C2_9ZZZZ</name>
<evidence type="ECO:0000256" key="3">
    <source>
        <dbReference type="ARBA" id="ARBA00022840"/>
    </source>
</evidence>
<keyword evidence="3" id="KW-0067">ATP-binding</keyword>
<protein>
    <submittedName>
        <fullName evidence="5">DinG family ATP-dependent helicase YoaA</fullName>
    </submittedName>
</protein>
<evidence type="ECO:0000256" key="2">
    <source>
        <dbReference type="ARBA" id="ARBA00022801"/>
    </source>
</evidence>
<dbReference type="GO" id="GO:0016818">
    <property type="term" value="F:hydrolase activity, acting on acid anhydrides, in phosphorus-containing anhydrides"/>
    <property type="evidence" value="ECO:0007669"/>
    <property type="project" value="InterPro"/>
</dbReference>
<evidence type="ECO:0000256" key="1">
    <source>
        <dbReference type="ARBA" id="ARBA00022741"/>
    </source>
</evidence>
<dbReference type="FunFam" id="3.40.50.300:FF:000466">
    <property type="entry name" value="ATP-dependent DNA helicase"/>
    <property type="match status" value="1"/>
</dbReference>
<gene>
    <name evidence="5" type="ORF">MNBD_GAMMA18-760</name>
</gene>
<dbReference type="PROSITE" id="PS51193">
    <property type="entry name" value="HELICASE_ATP_BIND_2"/>
    <property type="match status" value="1"/>
</dbReference>
<keyword evidence="2" id="KW-0378">Hydrolase</keyword>
<dbReference type="AlphaFoldDB" id="A0A3B0Z4C2"/>
<keyword evidence="1" id="KW-0547">Nucleotide-binding</keyword>
<dbReference type="EMBL" id="UOFP01000011">
    <property type="protein sequence ID" value="VAW83880.1"/>
    <property type="molecule type" value="Genomic_DNA"/>
</dbReference>
<evidence type="ECO:0000313" key="5">
    <source>
        <dbReference type="EMBL" id="VAW83880.1"/>
    </source>
</evidence>
<feature type="domain" description="Helicase ATP-binding" evidence="4">
    <location>
        <begin position="13"/>
        <end position="284"/>
    </location>
</feature>
<dbReference type="GO" id="GO:0003676">
    <property type="term" value="F:nucleic acid binding"/>
    <property type="evidence" value="ECO:0007669"/>
    <property type="project" value="InterPro"/>
</dbReference>
<dbReference type="SMART" id="SM00491">
    <property type="entry name" value="HELICc2"/>
    <property type="match status" value="1"/>
</dbReference>
<organism evidence="5">
    <name type="scientific">hydrothermal vent metagenome</name>
    <dbReference type="NCBI Taxonomy" id="652676"/>
    <lineage>
        <taxon>unclassified sequences</taxon>
        <taxon>metagenomes</taxon>
        <taxon>ecological metagenomes</taxon>
    </lineage>
</organism>
<dbReference type="InterPro" id="IPR027417">
    <property type="entry name" value="P-loop_NTPase"/>
</dbReference>
<dbReference type="GO" id="GO:0003678">
    <property type="term" value="F:DNA helicase activity"/>
    <property type="evidence" value="ECO:0007669"/>
    <property type="project" value="TreeGrafter"/>
</dbReference>
<keyword evidence="5" id="KW-0347">Helicase</keyword>